<accession>A0A0Q0ZC31</accession>
<evidence type="ECO:0000313" key="1">
    <source>
        <dbReference type="EMBL" id="KQB87593.1"/>
    </source>
</evidence>
<keyword evidence="2" id="KW-1185">Reference proteome</keyword>
<dbReference type="PATRIC" id="fig|1544413.3.peg.656"/>
<reference evidence="1 2" key="1">
    <citation type="submission" date="2015-10" db="EMBL/GenBank/DDBJ databases">
        <title>Corynebacteirum lowii and Corynebacterium oculi species nova, derived from human clinical disease and and emended description of Corynebacterium mastiditis.</title>
        <authorList>
            <person name="Bernard K."/>
            <person name="Pacheco A.L."/>
            <person name="Mcdougall C."/>
            <person name="Burtx T."/>
            <person name="Weibe D."/>
            <person name="Tyler S."/>
            <person name="Olson A.B."/>
            <person name="Cnockaert M."/>
            <person name="Eguchi H."/>
            <person name="Kuwahara T."/>
            <person name="Nakayama-Imaohji H."/>
            <person name="Boudewijins M."/>
            <person name="Van Hoecke F."/>
            <person name="Bernier A.-M."/>
            <person name="Vandamme P."/>
        </authorList>
    </citation>
    <scope>NUCLEOTIDE SEQUENCE [LARGE SCALE GENOMIC DNA]</scope>
    <source>
        <strain evidence="1 2">NML 130206</strain>
    </source>
</reference>
<sequence>MSIATACEMFWAGQYPRDVYALDFQFDSTWHGKMIKICNIIDKYTREHVAIAYALEDWAAKDATIQAFIPPGQR</sequence>
<dbReference type="RefSeq" id="WP_055176076.1">
    <property type="nucleotide sequence ID" value="NZ_JAUSQY010000001.1"/>
</dbReference>
<name>A0A0Q0ZC31_9CORY</name>
<comment type="caution">
    <text evidence="1">The sequence shown here is derived from an EMBL/GenBank/DDBJ whole genome shotgun (WGS) entry which is preliminary data.</text>
</comment>
<gene>
    <name evidence="1" type="ORF">Clow_00653</name>
</gene>
<evidence type="ECO:0000313" key="2">
    <source>
        <dbReference type="Proteomes" id="UP000050488"/>
    </source>
</evidence>
<dbReference type="AlphaFoldDB" id="A0A0Q0ZC31"/>
<evidence type="ECO:0008006" key="3">
    <source>
        <dbReference type="Google" id="ProtNLM"/>
    </source>
</evidence>
<dbReference type="EMBL" id="LKEV01000001">
    <property type="protein sequence ID" value="KQB87593.1"/>
    <property type="molecule type" value="Genomic_DNA"/>
</dbReference>
<dbReference type="Proteomes" id="UP000050488">
    <property type="component" value="Unassembled WGS sequence"/>
</dbReference>
<dbReference type="OrthoDB" id="568335at2"/>
<protein>
    <recommendedName>
        <fullName evidence="3">Integrase catalytic domain-containing protein</fullName>
    </recommendedName>
</protein>
<proteinExistence type="predicted"/>
<organism evidence="1 2">
    <name type="scientific">Corynebacterium lowii</name>
    <dbReference type="NCBI Taxonomy" id="1544413"/>
    <lineage>
        <taxon>Bacteria</taxon>
        <taxon>Bacillati</taxon>
        <taxon>Actinomycetota</taxon>
        <taxon>Actinomycetes</taxon>
        <taxon>Mycobacteriales</taxon>
        <taxon>Corynebacteriaceae</taxon>
        <taxon>Corynebacterium</taxon>
    </lineage>
</organism>